<accession>A0A9Q2NN67</accession>
<reference evidence="1" key="1">
    <citation type="submission" date="2021-01" db="EMBL/GenBank/DDBJ databases">
        <title>Diatom-associated Roseobacters Show Island Model of Population Structure.</title>
        <authorList>
            <person name="Qu L."/>
            <person name="Feng X."/>
            <person name="Chen Y."/>
            <person name="Li L."/>
            <person name="Wang X."/>
            <person name="Hu Z."/>
            <person name="Wang H."/>
            <person name="Luo H."/>
        </authorList>
    </citation>
    <scope>NUCLEOTIDE SEQUENCE</scope>
    <source>
        <strain evidence="1">SM26-45</strain>
    </source>
</reference>
<evidence type="ECO:0000313" key="2">
    <source>
        <dbReference type="Proteomes" id="UP000809337"/>
    </source>
</evidence>
<proteinExistence type="predicted"/>
<evidence type="ECO:0000313" key="1">
    <source>
        <dbReference type="EMBL" id="MBM2356448.1"/>
    </source>
</evidence>
<dbReference type="AlphaFoldDB" id="A0A9Q2NN67"/>
<organism evidence="1 2">
    <name type="scientific">Pseudosulfitobacter pseudonitzschiae</name>
    <dbReference type="NCBI Taxonomy" id="1402135"/>
    <lineage>
        <taxon>Bacteria</taxon>
        <taxon>Pseudomonadati</taxon>
        <taxon>Pseudomonadota</taxon>
        <taxon>Alphaproteobacteria</taxon>
        <taxon>Rhodobacterales</taxon>
        <taxon>Roseobacteraceae</taxon>
        <taxon>Pseudosulfitobacter</taxon>
    </lineage>
</organism>
<dbReference type="Proteomes" id="UP000809337">
    <property type="component" value="Unassembled WGS sequence"/>
</dbReference>
<name>A0A9Q2NN67_9RHOB</name>
<sequence length="67" mass="7213">MAENDELKGMGPVEVVSEFRKGCTNTIGKAPETCSECLSAASQIMQGFGFSEEEAISLLSDRKLDPE</sequence>
<gene>
    <name evidence="1" type="ORF">JQX14_17980</name>
</gene>
<comment type="caution">
    <text evidence="1">The sequence shown here is derived from an EMBL/GenBank/DDBJ whole genome shotgun (WGS) entry which is preliminary data.</text>
</comment>
<protein>
    <submittedName>
        <fullName evidence="1">Uncharacterized protein</fullName>
    </submittedName>
</protein>
<dbReference type="RefSeq" id="WP_231035379.1">
    <property type="nucleotide sequence ID" value="NZ_JAJNGX010000015.1"/>
</dbReference>
<dbReference type="EMBL" id="JAFBWN010000015">
    <property type="protein sequence ID" value="MBM2356448.1"/>
    <property type="molecule type" value="Genomic_DNA"/>
</dbReference>